<dbReference type="Proteomes" id="UP000634919">
    <property type="component" value="Unassembled WGS sequence"/>
</dbReference>
<feature type="domain" description="Peptidase M20 dimerisation" evidence="2">
    <location>
        <begin position="191"/>
        <end position="281"/>
    </location>
</feature>
<protein>
    <submittedName>
        <fullName evidence="3">Amidohydrolase</fullName>
    </submittedName>
</protein>
<dbReference type="SUPFAM" id="SSF55031">
    <property type="entry name" value="Bacterial exopeptidase dimerisation domain"/>
    <property type="match status" value="1"/>
</dbReference>
<dbReference type="NCBIfam" id="TIGR01891">
    <property type="entry name" value="amidohydrolases"/>
    <property type="match status" value="1"/>
</dbReference>
<evidence type="ECO:0000256" key="1">
    <source>
        <dbReference type="ARBA" id="ARBA00022801"/>
    </source>
</evidence>
<evidence type="ECO:0000259" key="2">
    <source>
        <dbReference type="Pfam" id="PF07687"/>
    </source>
</evidence>
<dbReference type="PANTHER" id="PTHR11014:SF63">
    <property type="entry name" value="METALLOPEPTIDASE, PUTATIVE (AFU_ORTHOLOGUE AFUA_6G09600)-RELATED"/>
    <property type="match status" value="1"/>
</dbReference>
<organism evidence="3 4">
    <name type="scientific">Comamonas avium</name>
    <dbReference type="NCBI Taxonomy" id="2762231"/>
    <lineage>
        <taxon>Bacteria</taxon>
        <taxon>Pseudomonadati</taxon>
        <taxon>Pseudomonadota</taxon>
        <taxon>Betaproteobacteria</taxon>
        <taxon>Burkholderiales</taxon>
        <taxon>Comamonadaceae</taxon>
        <taxon>Comamonas</taxon>
    </lineage>
</organism>
<dbReference type="Gene3D" id="3.40.630.10">
    <property type="entry name" value="Zn peptidases"/>
    <property type="match status" value="1"/>
</dbReference>
<dbReference type="InterPro" id="IPR036264">
    <property type="entry name" value="Bact_exopeptidase_dim_dom"/>
</dbReference>
<reference evidence="3 4" key="1">
    <citation type="submission" date="2020-08" db="EMBL/GenBank/DDBJ databases">
        <title>A Genomic Blueprint of the Chicken Gut Microbiome.</title>
        <authorList>
            <person name="Gilroy R."/>
            <person name="Ravi A."/>
            <person name="Getino M."/>
            <person name="Pursley I."/>
            <person name="Horton D.L."/>
            <person name="Alikhan N.-F."/>
            <person name="Baker D."/>
            <person name="Gharbi K."/>
            <person name="Hall N."/>
            <person name="Watson M."/>
            <person name="Adriaenssens E.M."/>
            <person name="Foster-Nyarko E."/>
            <person name="Jarju S."/>
            <person name="Secka A."/>
            <person name="Antonio M."/>
            <person name="Oren A."/>
            <person name="Chaudhuri R."/>
            <person name="La Ragione R.M."/>
            <person name="Hildebrand F."/>
            <person name="Pallen M.J."/>
        </authorList>
    </citation>
    <scope>NUCLEOTIDE SEQUENCE [LARGE SCALE GENOMIC DNA]</scope>
    <source>
        <strain evidence="3 4">Sa2CVA6</strain>
    </source>
</reference>
<dbReference type="InterPro" id="IPR002933">
    <property type="entry name" value="Peptidase_M20"/>
</dbReference>
<dbReference type="PIRSF" id="PIRSF005962">
    <property type="entry name" value="Pept_M20D_amidohydro"/>
    <property type="match status" value="1"/>
</dbReference>
<comment type="caution">
    <text evidence="3">The sequence shown here is derived from an EMBL/GenBank/DDBJ whole genome shotgun (WGS) entry which is preliminary data.</text>
</comment>
<sequence>MNHADNDLNWPLQETLQAWRHDFHRHPETAFQEHRTSARVAELLKGWGLEVHTGLAGTGVVAVLRGARGQGPSIGLRADMDALHVHELNSCEHKSVNEGRMHACGHDGHTTMLLGAAQTLAAHPDFAGVVHFIFQPAEENEGGARAMIEAGLFDRFPMQAVYSMHNWPGLPAGTAAVHDEAVMAAFDIFDLSLTGKGCHAAMPHLGKDALLAACQLVTHLPALIAREQEVHKPAVLSVTSFNAGDTYNVMPEVIKLRGTVRCFDMQQRARIEQRFRDAINATCTLHGLHAELDYRVSYPATINNPVHAQVCADVLEQVLGQGHVRRDLKPSMASEDFSFMAQACPGVYIWLGNGEDSASLHNPKYDFNDSVLPLGVQYLVKLVHVMLRDGKLPASS</sequence>
<dbReference type="InterPro" id="IPR017439">
    <property type="entry name" value="Amidohydrolase"/>
</dbReference>
<dbReference type="Pfam" id="PF01546">
    <property type="entry name" value="Peptidase_M20"/>
    <property type="match status" value="1"/>
</dbReference>
<dbReference type="PANTHER" id="PTHR11014">
    <property type="entry name" value="PEPTIDASE M20 FAMILY MEMBER"/>
    <property type="match status" value="1"/>
</dbReference>
<keyword evidence="4" id="KW-1185">Reference proteome</keyword>
<dbReference type="Pfam" id="PF07687">
    <property type="entry name" value="M20_dimer"/>
    <property type="match status" value="1"/>
</dbReference>
<evidence type="ECO:0000313" key="4">
    <source>
        <dbReference type="Proteomes" id="UP000634919"/>
    </source>
</evidence>
<dbReference type="InterPro" id="IPR011650">
    <property type="entry name" value="Peptidase_M20_dimer"/>
</dbReference>
<dbReference type="EMBL" id="JACSQK010000001">
    <property type="protein sequence ID" value="MBD7959287.1"/>
    <property type="molecule type" value="Genomic_DNA"/>
</dbReference>
<proteinExistence type="predicted"/>
<evidence type="ECO:0000313" key="3">
    <source>
        <dbReference type="EMBL" id="MBD7959287.1"/>
    </source>
</evidence>
<dbReference type="CDD" id="cd05666">
    <property type="entry name" value="M20_Acy1-like"/>
    <property type="match status" value="1"/>
</dbReference>
<dbReference type="RefSeq" id="WP_191721686.1">
    <property type="nucleotide sequence ID" value="NZ_JACSQK010000001.1"/>
</dbReference>
<dbReference type="SUPFAM" id="SSF53187">
    <property type="entry name" value="Zn-dependent exopeptidases"/>
    <property type="match status" value="1"/>
</dbReference>
<gene>
    <name evidence="3" type="ORF">H9646_02235</name>
</gene>
<accession>A0ABR8S732</accession>
<dbReference type="Gene3D" id="3.30.70.360">
    <property type="match status" value="1"/>
</dbReference>
<name>A0ABR8S732_9BURK</name>
<keyword evidence="1" id="KW-0378">Hydrolase</keyword>